<dbReference type="SMART" id="SM00046">
    <property type="entry name" value="DAGKc"/>
    <property type="match status" value="1"/>
</dbReference>
<keyword evidence="11" id="KW-1208">Phospholipid metabolism</keyword>
<dbReference type="Gene3D" id="2.60.200.40">
    <property type="match status" value="1"/>
</dbReference>
<evidence type="ECO:0000256" key="10">
    <source>
        <dbReference type="ARBA" id="ARBA00023209"/>
    </source>
</evidence>
<keyword evidence="14" id="KW-1185">Reference proteome</keyword>
<dbReference type="InterPro" id="IPR050187">
    <property type="entry name" value="Lipid_Phosphate_FormReg"/>
</dbReference>
<keyword evidence="5" id="KW-0547">Nucleotide-binding</keyword>
<keyword evidence="6 13" id="KW-0418">Kinase</keyword>
<dbReference type="NCBIfam" id="TIGR00147">
    <property type="entry name" value="YegS/Rv2252/BmrU family lipid kinase"/>
    <property type="match status" value="1"/>
</dbReference>
<keyword evidence="7" id="KW-0067">ATP-binding</keyword>
<reference evidence="14" key="1">
    <citation type="journal article" date="2019" name="Int. J. Syst. Evol. Microbiol.">
        <title>The Global Catalogue of Microorganisms (GCM) 10K type strain sequencing project: providing services to taxonomists for standard genome sequencing and annotation.</title>
        <authorList>
            <consortium name="The Broad Institute Genomics Platform"/>
            <consortium name="The Broad Institute Genome Sequencing Center for Infectious Disease"/>
            <person name="Wu L."/>
            <person name="Ma J."/>
        </authorList>
    </citation>
    <scope>NUCLEOTIDE SEQUENCE [LARGE SCALE GENOMIC DNA]</scope>
    <source>
        <strain evidence="14">CCUG 62221</strain>
    </source>
</reference>
<dbReference type="RefSeq" id="WP_386807816.1">
    <property type="nucleotide sequence ID" value="NZ_JBHTMV010000003.1"/>
</dbReference>
<dbReference type="Gene3D" id="3.40.50.10330">
    <property type="entry name" value="Probable inorganic polyphosphate/atp-NAD kinase, domain 1"/>
    <property type="match status" value="1"/>
</dbReference>
<feature type="domain" description="DAGKc" evidence="12">
    <location>
        <begin position="1"/>
        <end position="136"/>
    </location>
</feature>
<dbReference type="Proteomes" id="UP001597241">
    <property type="component" value="Unassembled WGS sequence"/>
</dbReference>
<sequence length="306" mass="33804">MQQNWFVIVNPTSGNGASKKKWPLIFNELKAQQFQFEFSVTKHKDHAIILVKNAIEKGFQNFICVGGDGTLHSIVNGIFILNTPNISKIKIGVIPIGTGNDWIKTYGISTNFKTAINTLKNAHTIQQDIGKINITNTNTSIYFNNLAGIGFDGYVVNKVHKFKNLGSLAYLTGALVSLISYKKPLLEINFNNNTLKSNTLLLFIGIGTYCGGGMQLTQNPNPFNGLFDISFVKNISLLQLLTNIKGLFNGNITKHKIVENYKTSTIEVKVLDKQETYIQADGELIGSGDFKVTILPKALTFIVPKT</sequence>
<keyword evidence="10" id="KW-0594">Phospholipid biosynthesis</keyword>
<dbReference type="Pfam" id="PF19279">
    <property type="entry name" value="YegS_C"/>
    <property type="match status" value="1"/>
</dbReference>
<dbReference type="EC" id="2.7.1.-" evidence="13"/>
<dbReference type="SUPFAM" id="SSF111331">
    <property type="entry name" value="NAD kinase/diacylglycerol kinase-like"/>
    <property type="match status" value="1"/>
</dbReference>
<name>A0ABW3WN35_9FLAO</name>
<keyword evidence="3 13" id="KW-0808">Transferase</keyword>
<evidence type="ECO:0000256" key="9">
    <source>
        <dbReference type="ARBA" id="ARBA00023098"/>
    </source>
</evidence>
<evidence type="ECO:0000256" key="1">
    <source>
        <dbReference type="ARBA" id="ARBA00001946"/>
    </source>
</evidence>
<dbReference type="GO" id="GO:0016301">
    <property type="term" value="F:kinase activity"/>
    <property type="evidence" value="ECO:0007669"/>
    <property type="project" value="UniProtKB-KW"/>
</dbReference>
<evidence type="ECO:0000256" key="8">
    <source>
        <dbReference type="ARBA" id="ARBA00022842"/>
    </source>
</evidence>
<dbReference type="InterPro" id="IPR001206">
    <property type="entry name" value="Diacylglycerol_kinase_cat_dom"/>
</dbReference>
<proteinExistence type="predicted"/>
<gene>
    <name evidence="13" type="ORF">ACFQ5N_03595</name>
</gene>
<evidence type="ECO:0000256" key="7">
    <source>
        <dbReference type="ARBA" id="ARBA00022840"/>
    </source>
</evidence>
<evidence type="ECO:0000256" key="3">
    <source>
        <dbReference type="ARBA" id="ARBA00022679"/>
    </source>
</evidence>
<keyword evidence="8" id="KW-0460">Magnesium</keyword>
<evidence type="ECO:0000256" key="2">
    <source>
        <dbReference type="ARBA" id="ARBA00022516"/>
    </source>
</evidence>
<evidence type="ECO:0000256" key="11">
    <source>
        <dbReference type="ARBA" id="ARBA00023264"/>
    </source>
</evidence>
<dbReference type="InterPro" id="IPR005218">
    <property type="entry name" value="Diacylglycerol/lipid_kinase"/>
</dbReference>
<dbReference type="InterPro" id="IPR017438">
    <property type="entry name" value="ATP-NAD_kinase_N"/>
</dbReference>
<keyword evidence="4" id="KW-0479">Metal-binding</keyword>
<dbReference type="PANTHER" id="PTHR12358">
    <property type="entry name" value="SPHINGOSINE KINASE"/>
    <property type="match status" value="1"/>
</dbReference>
<protein>
    <submittedName>
        <fullName evidence="13">Diacylglycerol/lipid kinase family protein</fullName>
        <ecNumber evidence="13">2.7.1.-</ecNumber>
    </submittedName>
</protein>
<comment type="caution">
    <text evidence="13">The sequence shown here is derived from an EMBL/GenBank/DDBJ whole genome shotgun (WGS) entry which is preliminary data.</text>
</comment>
<keyword evidence="2" id="KW-0444">Lipid biosynthesis</keyword>
<dbReference type="InterPro" id="IPR045540">
    <property type="entry name" value="YegS/DAGK_C"/>
</dbReference>
<organism evidence="13 14">
    <name type="scientific">Lutibacter holmesii</name>
    <dbReference type="NCBI Taxonomy" id="1137985"/>
    <lineage>
        <taxon>Bacteria</taxon>
        <taxon>Pseudomonadati</taxon>
        <taxon>Bacteroidota</taxon>
        <taxon>Flavobacteriia</taxon>
        <taxon>Flavobacteriales</taxon>
        <taxon>Flavobacteriaceae</taxon>
        <taxon>Lutibacter</taxon>
    </lineage>
</organism>
<evidence type="ECO:0000256" key="5">
    <source>
        <dbReference type="ARBA" id="ARBA00022741"/>
    </source>
</evidence>
<evidence type="ECO:0000313" key="14">
    <source>
        <dbReference type="Proteomes" id="UP001597241"/>
    </source>
</evidence>
<dbReference type="InterPro" id="IPR016064">
    <property type="entry name" value="NAD/diacylglycerol_kinase_sf"/>
</dbReference>
<dbReference type="Pfam" id="PF00781">
    <property type="entry name" value="DAGK_cat"/>
    <property type="match status" value="1"/>
</dbReference>
<evidence type="ECO:0000256" key="6">
    <source>
        <dbReference type="ARBA" id="ARBA00022777"/>
    </source>
</evidence>
<dbReference type="PROSITE" id="PS50146">
    <property type="entry name" value="DAGK"/>
    <property type="match status" value="1"/>
</dbReference>
<dbReference type="PANTHER" id="PTHR12358:SF106">
    <property type="entry name" value="LIPID KINASE YEGS"/>
    <property type="match status" value="1"/>
</dbReference>
<dbReference type="EMBL" id="JBHTMV010000003">
    <property type="protein sequence ID" value="MFD1292912.1"/>
    <property type="molecule type" value="Genomic_DNA"/>
</dbReference>
<keyword evidence="9" id="KW-0443">Lipid metabolism</keyword>
<evidence type="ECO:0000256" key="4">
    <source>
        <dbReference type="ARBA" id="ARBA00022723"/>
    </source>
</evidence>
<accession>A0ABW3WN35</accession>
<evidence type="ECO:0000313" key="13">
    <source>
        <dbReference type="EMBL" id="MFD1292912.1"/>
    </source>
</evidence>
<evidence type="ECO:0000259" key="12">
    <source>
        <dbReference type="PROSITE" id="PS50146"/>
    </source>
</evidence>
<comment type="cofactor">
    <cofactor evidence="1">
        <name>Mg(2+)</name>
        <dbReference type="ChEBI" id="CHEBI:18420"/>
    </cofactor>
</comment>